<sequence>MKNNRLLYEKSVAYCGHLIIPYCFDRVNGENIYSYKLLSALGHKGEFHKADNPAGMYSSNLKETIEIAREHLEENSDVLDRFDLFKARYTYHYDLIIIHQVGRQYYYDHYKPDNLNNIAAPKLFETEYECMTWIKAGLDRQKIRRSPHLGNFQSQID</sequence>
<dbReference type="Proteomes" id="UP000500857">
    <property type="component" value="Chromosome"/>
</dbReference>
<reference evidence="1 2" key="1">
    <citation type="submission" date="2020-04" db="EMBL/GenBank/DDBJ databases">
        <authorList>
            <person name="Basu S."/>
            <person name="Maruthanayagam V."/>
            <person name="Chakraborty S."/>
            <person name="Pramanik A."/>
            <person name="Mukherjee J."/>
            <person name="Brink B."/>
        </authorList>
    </citation>
    <scope>NUCLEOTIDE SEQUENCE [LARGE SCALE GENOMIC DNA]</scope>
    <source>
        <strain evidence="1 2">AP17</strain>
    </source>
</reference>
<evidence type="ECO:0000313" key="1">
    <source>
        <dbReference type="EMBL" id="QIZ70089.1"/>
    </source>
</evidence>
<gene>
    <name evidence="1" type="ORF">HCG48_05490</name>
</gene>
<keyword evidence="2" id="KW-1185">Reference proteome</keyword>
<protein>
    <submittedName>
        <fullName evidence="1">Uncharacterized protein</fullName>
    </submittedName>
</protein>
<name>A0A6H1TXJ9_9CYAN</name>
<dbReference type="KEGG" id="oxy:HCG48_05490"/>
<dbReference type="RefSeq" id="WP_168568246.1">
    <property type="nucleotide sequence ID" value="NZ_CP051167.1"/>
</dbReference>
<organism evidence="1 2">
    <name type="scientific">Oxynema aestuarii AP17</name>
    <dbReference type="NCBI Taxonomy" id="2064643"/>
    <lineage>
        <taxon>Bacteria</taxon>
        <taxon>Bacillati</taxon>
        <taxon>Cyanobacteriota</taxon>
        <taxon>Cyanophyceae</taxon>
        <taxon>Oscillatoriophycideae</taxon>
        <taxon>Oscillatoriales</taxon>
        <taxon>Oscillatoriaceae</taxon>
        <taxon>Oxynema</taxon>
        <taxon>Oxynema aestuarii</taxon>
    </lineage>
</organism>
<accession>A0A6H1TXJ9</accession>
<proteinExistence type="predicted"/>
<dbReference type="EMBL" id="CP051167">
    <property type="protein sequence ID" value="QIZ70089.1"/>
    <property type="molecule type" value="Genomic_DNA"/>
</dbReference>
<evidence type="ECO:0000313" key="2">
    <source>
        <dbReference type="Proteomes" id="UP000500857"/>
    </source>
</evidence>
<dbReference type="AlphaFoldDB" id="A0A6H1TXJ9"/>